<dbReference type="CDD" id="cd08962">
    <property type="entry name" value="GatD"/>
    <property type="match status" value="1"/>
</dbReference>
<evidence type="ECO:0000256" key="5">
    <source>
        <dbReference type="HAMAP-Rule" id="MF_00586"/>
    </source>
</evidence>
<evidence type="ECO:0000259" key="11">
    <source>
        <dbReference type="Pfam" id="PF18195"/>
    </source>
</evidence>
<dbReference type="InterPro" id="IPR040919">
    <property type="entry name" value="Asparaginase_C"/>
</dbReference>
<dbReference type="InterPro" id="IPR037222">
    <property type="entry name" value="GatD_N_sf"/>
</dbReference>
<feature type="domain" description="Asparaginase/glutaminase C-terminal" evidence="10">
    <location>
        <begin position="336"/>
        <end position="447"/>
    </location>
</feature>
<dbReference type="AlphaFoldDB" id="A0A0M0BSK5"/>
<dbReference type="InterPro" id="IPR036152">
    <property type="entry name" value="Asp/glu_Ase-like_sf"/>
</dbReference>
<dbReference type="InterPro" id="IPR027473">
    <property type="entry name" value="L-asparaginase_C"/>
</dbReference>
<evidence type="ECO:0000259" key="10">
    <source>
        <dbReference type="Pfam" id="PF17763"/>
    </source>
</evidence>
<feature type="active site" evidence="5 7">
    <location>
        <position position="206"/>
    </location>
</feature>
<proteinExistence type="inferred from homology"/>
<comment type="subunit">
    <text evidence="5 8">Heterodimer of GatD and GatE.</text>
</comment>
<comment type="similarity">
    <text evidence="5 8">Belongs to the asparaginase 1 family. GatD subfamily.</text>
</comment>
<protein>
    <recommendedName>
        <fullName evidence="5 8">Glutamyl-tRNA(Gln) amidotransferase subunit D</fullName>
        <shortName evidence="5">Glu-ADT subunit D</shortName>
        <ecNumber evidence="5 8">6.3.5.-</ecNumber>
    </recommendedName>
</protein>
<dbReference type="PIRSF" id="PIRSF500175">
    <property type="entry name" value="Glu_ADT_D"/>
    <property type="match status" value="1"/>
</dbReference>
<evidence type="ECO:0000256" key="1">
    <source>
        <dbReference type="ARBA" id="ARBA00022598"/>
    </source>
</evidence>
<evidence type="ECO:0000256" key="2">
    <source>
        <dbReference type="ARBA" id="ARBA00022741"/>
    </source>
</evidence>
<evidence type="ECO:0000259" key="9">
    <source>
        <dbReference type="Pfam" id="PF00710"/>
    </source>
</evidence>
<dbReference type="Pfam" id="PF17763">
    <property type="entry name" value="Asparaginase_C"/>
    <property type="match status" value="1"/>
</dbReference>
<feature type="active site" evidence="5">
    <location>
        <position position="285"/>
    </location>
</feature>
<dbReference type="Gene3D" id="2.30.30.520">
    <property type="match status" value="1"/>
</dbReference>
<dbReference type="GO" id="GO:0004067">
    <property type="term" value="F:asparaginase activity"/>
    <property type="evidence" value="ECO:0007669"/>
    <property type="project" value="UniProtKB-UniRule"/>
</dbReference>
<evidence type="ECO:0000256" key="8">
    <source>
        <dbReference type="RuleBase" id="RU004457"/>
    </source>
</evidence>
<evidence type="ECO:0000256" key="6">
    <source>
        <dbReference type="PROSITE-ProRule" id="PRU10099"/>
    </source>
</evidence>
<reference evidence="13" key="1">
    <citation type="submission" date="2015-06" db="EMBL/GenBank/DDBJ databases">
        <title>New insights into the roles of widespread benthic archaea in carbon and nitrogen cycling.</title>
        <authorList>
            <person name="Lazar C.S."/>
            <person name="Baker B.J."/>
            <person name="Seitz K.W."/>
            <person name="Hyde A.S."/>
            <person name="Dick G.J."/>
            <person name="Hinrichs K.-U."/>
            <person name="Teske A.P."/>
        </authorList>
    </citation>
    <scope>NUCLEOTIDE SEQUENCE [LARGE SCALE GENOMIC DNA]</scope>
</reference>
<dbReference type="Gene3D" id="3.40.50.40">
    <property type="match status" value="1"/>
</dbReference>
<comment type="caution">
    <text evidence="12">The sequence shown here is derived from an EMBL/GenBank/DDBJ whole genome shotgun (WGS) entry which is preliminary data.</text>
</comment>
<dbReference type="GO" id="GO:0006450">
    <property type="term" value="P:regulation of translational fidelity"/>
    <property type="evidence" value="ECO:0007669"/>
    <property type="project" value="InterPro"/>
</dbReference>
<evidence type="ECO:0000313" key="12">
    <source>
        <dbReference type="EMBL" id="KON31573.1"/>
    </source>
</evidence>
<dbReference type="SUPFAM" id="SSF141300">
    <property type="entry name" value="GatD N-terminal domain-like"/>
    <property type="match status" value="1"/>
</dbReference>
<evidence type="ECO:0000256" key="7">
    <source>
        <dbReference type="PROSITE-ProRule" id="PRU10100"/>
    </source>
</evidence>
<dbReference type="EC" id="6.3.5.-" evidence="5 8"/>
<dbReference type="SUPFAM" id="SSF53774">
    <property type="entry name" value="Glutaminase/Asparaginase"/>
    <property type="match status" value="1"/>
</dbReference>
<keyword evidence="2 5" id="KW-0547">Nucleotide-binding</keyword>
<evidence type="ECO:0000256" key="4">
    <source>
        <dbReference type="ARBA" id="ARBA00022917"/>
    </source>
</evidence>
<dbReference type="PROSITE" id="PS00917">
    <property type="entry name" value="ASN_GLN_ASE_2"/>
    <property type="match status" value="1"/>
</dbReference>
<dbReference type="InterPro" id="IPR037152">
    <property type="entry name" value="L-asparaginase_N_sf"/>
</dbReference>
<dbReference type="PATRIC" id="fig|1685125.3.peg.608"/>
<dbReference type="Pfam" id="PF00710">
    <property type="entry name" value="Asparaginase"/>
    <property type="match status" value="1"/>
</dbReference>
<dbReference type="GO" id="GO:0005524">
    <property type="term" value="F:ATP binding"/>
    <property type="evidence" value="ECO:0007669"/>
    <property type="project" value="UniProtKB-KW"/>
</dbReference>
<keyword evidence="4 5" id="KW-0648">Protein biosynthesis</keyword>
<dbReference type="PROSITE" id="PS00144">
    <property type="entry name" value="ASN_GLN_ASE_1"/>
    <property type="match status" value="1"/>
</dbReference>
<organism evidence="12 13">
    <name type="scientific">miscellaneous Crenarchaeota group-1 archaeon SG8-32-3</name>
    <dbReference type="NCBI Taxonomy" id="1685125"/>
    <lineage>
        <taxon>Archaea</taxon>
        <taxon>Candidatus Bathyarchaeota</taxon>
        <taxon>MCG-1</taxon>
    </lineage>
</organism>
<dbReference type="NCBIfam" id="NF003217">
    <property type="entry name" value="PRK04183.1"/>
    <property type="match status" value="1"/>
</dbReference>
<dbReference type="PIRSF" id="PIRSF001220">
    <property type="entry name" value="L-ASNase_gatD"/>
    <property type="match status" value="1"/>
</dbReference>
<dbReference type="PRINTS" id="PR00139">
    <property type="entry name" value="ASNGLNASE"/>
</dbReference>
<dbReference type="Gene3D" id="3.40.50.1170">
    <property type="entry name" value="L-asparaginase, N-terminal domain"/>
    <property type="match status" value="1"/>
</dbReference>
<dbReference type="InterPro" id="IPR011878">
    <property type="entry name" value="GatD"/>
</dbReference>
<comment type="catalytic activity">
    <reaction evidence="5 8">
        <text>L-glutamyl-tRNA(Gln) + L-glutamine + ATP + H2O = L-glutaminyl-tRNA(Gln) + L-glutamate + ADP + phosphate + H(+)</text>
        <dbReference type="Rhea" id="RHEA:17521"/>
        <dbReference type="Rhea" id="RHEA-COMP:9681"/>
        <dbReference type="Rhea" id="RHEA-COMP:9684"/>
        <dbReference type="ChEBI" id="CHEBI:15377"/>
        <dbReference type="ChEBI" id="CHEBI:15378"/>
        <dbReference type="ChEBI" id="CHEBI:29985"/>
        <dbReference type="ChEBI" id="CHEBI:30616"/>
        <dbReference type="ChEBI" id="CHEBI:43474"/>
        <dbReference type="ChEBI" id="CHEBI:58359"/>
        <dbReference type="ChEBI" id="CHEBI:78520"/>
        <dbReference type="ChEBI" id="CHEBI:78521"/>
        <dbReference type="ChEBI" id="CHEBI:456216"/>
    </reaction>
</comment>
<feature type="domain" description="L-asparaginase N-terminal" evidence="9">
    <location>
        <begin position="121"/>
        <end position="314"/>
    </location>
</feature>
<accession>A0A0M0BSK5</accession>
<dbReference type="Pfam" id="PF18195">
    <property type="entry name" value="GatD_N"/>
    <property type="match status" value="1"/>
</dbReference>
<dbReference type="GO" id="GO:0006412">
    <property type="term" value="P:translation"/>
    <property type="evidence" value="ECO:0007669"/>
    <property type="project" value="UniProtKB-UniRule"/>
</dbReference>
<comment type="function">
    <text evidence="5 8">Allows the formation of correctly charged Gln-tRNA(Gln) through the transamidation of misacylated Glu-tRNA(Gln) in organisms which lack glutaminyl-tRNA synthetase. The reaction takes place in the presence of glutamine and ATP through an activated gamma-phospho-Glu-tRNA(Gln). The GatDE system is specific for glutamate and does not act on aspartate.</text>
</comment>
<dbReference type="GO" id="GO:0050567">
    <property type="term" value="F:glutaminyl-tRNA synthase (glutamine-hydrolyzing) activity"/>
    <property type="evidence" value="ECO:0007669"/>
    <property type="project" value="UniProtKB-UniRule"/>
</dbReference>
<dbReference type="Proteomes" id="UP000054016">
    <property type="component" value="Unassembled WGS sequence"/>
</dbReference>
<gene>
    <name evidence="5" type="primary">gatD</name>
    <name evidence="12" type="ORF">AC478_02660</name>
</gene>
<feature type="active site" evidence="5">
    <location>
        <position position="207"/>
    </location>
</feature>
<dbReference type="SMART" id="SM00870">
    <property type="entry name" value="Asparaginase"/>
    <property type="match status" value="1"/>
</dbReference>
<dbReference type="FunFam" id="3.40.50.1170:FF:000001">
    <property type="entry name" value="L-asparaginase 2"/>
    <property type="match status" value="1"/>
</dbReference>
<dbReference type="HAMAP" id="MF_00586">
    <property type="entry name" value="GatD"/>
    <property type="match status" value="1"/>
</dbReference>
<name>A0A0M0BSK5_9ARCH</name>
<keyword evidence="1 5" id="KW-0436">Ligase</keyword>
<dbReference type="InterPro" id="IPR020827">
    <property type="entry name" value="Asparaginase/glutaminase_AS1"/>
</dbReference>
<evidence type="ECO:0000256" key="3">
    <source>
        <dbReference type="ARBA" id="ARBA00022840"/>
    </source>
</evidence>
<feature type="active site" evidence="5 6">
    <location>
        <position position="130"/>
    </location>
</feature>
<dbReference type="NCBIfam" id="TIGR02153">
    <property type="entry name" value="gatD_arch"/>
    <property type="match status" value="1"/>
</dbReference>
<dbReference type="PANTHER" id="PTHR11707:SF28">
    <property type="entry name" value="60 KDA LYSOPHOSPHOLIPASE"/>
    <property type="match status" value="1"/>
</dbReference>
<dbReference type="InterPro" id="IPR006034">
    <property type="entry name" value="Asparaginase/glutaminase-like"/>
</dbReference>
<dbReference type="EMBL" id="LFWV01000032">
    <property type="protein sequence ID" value="KON31573.1"/>
    <property type="molecule type" value="Genomic_DNA"/>
</dbReference>
<dbReference type="InterPro" id="IPR006033">
    <property type="entry name" value="AsnA_fam"/>
</dbReference>
<dbReference type="PROSITE" id="PS51732">
    <property type="entry name" value="ASN_GLN_ASE_3"/>
    <property type="match status" value="1"/>
</dbReference>
<dbReference type="NCBIfam" id="TIGR00519">
    <property type="entry name" value="asnASE_I"/>
    <property type="match status" value="1"/>
</dbReference>
<evidence type="ECO:0000313" key="13">
    <source>
        <dbReference type="Proteomes" id="UP000054016"/>
    </source>
</evidence>
<sequence>MSKRESSGYKGEALKALINAGCQVGDVIRVTRYEKTYTDKPSSRNYGGKPVKQPCEEKAYEGILIPRSETGDDKHIVVKLKSGYNVGIRVTPEVKIEKIGKGTKPAFASPPLPEQKPELPKVIILSTGGTIASRVDYRTGAVRSALSASDLYGVVPELSDIARVKTEIVFSIYSENLTQQHWKQLAKIVAEHIWQGTDGVVIAHGTDTMAYTAAALSFALQNLPVPVILVGAQRSSDRPSSDAATNLIAAVQAATRGPFADVGLAMHETLSDIAIAVSRGTKVRKCHTSRRDTFKPVNGRPIALVKNNEIIMLTDNYQKRDAARKLVLKPEFSEAVAIVKFHPGLNPAVIDWHVKRGCKGILLEGSGLGHVSKYCFDAIGNAIKRGVVVALASQCIWGRVNMNVYDTGRDLLALGVVPLEDMFPETALVKLMWVLGQTSNPKEAKKLLKTNIAGEFSPRTMAEEIGVEGESADGN</sequence>
<dbReference type="InterPro" id="IPR027475">
    <property type="entry name" value="Asparaginase/glutaminase_AS2"/>
</dbReference>
<keyword evidence="3 5" id="KW-0067">ATP-binding</keyword>
<feature type="domain" description="GatD N-terminal" evidence="11">
    <location>
        <begin position="57"/>
        <end position="99"/>
    </location>
</feature>
<dbReference type="PANTHER" id="PTHR11707">
    <property type="entry name" value="L-ASPARAGINASE"/>
    <property type="match status" value="1"/>
</dbReference>
<dbReference type="InterPro" id="IPR040918">
    <property type="entry name" value="GatD_N"/>
</dbReference>
<dbReference type="InterPro" id="IPR027474">
    <property type="entry name" value="L-asparaginase_N"/>
</dbReference>
<dbReference type="GO" id="GO:0006520">
    <property type="term" value="P:amino acid metabolic process"/>
    <property type="evidence" value="ECO:0007669"/>
    <property type="project" value="InterPro"/>
</dbReference>